<dbReference type="EMBL" id="KI913129">
    <property type="protein sequence ID" value="ETV78687.1"/>
    <property type="molecule type" value="Genomic_DNA"/>
</dbReference>
<evidence type="ECO:0000313" key="1">
    <source>
        <dbReference type="EMBL" id="ETV78687.1"/>
    </source>
</evidence>
<dbReference type="RefSeq" id="XP_009831406.1">
    <property type="nucleotide sequence ID" value="XM_009833104.1"/>
</dbReference>
<sequence length="143" mass="16113">MSSSSNSSQSSLPRCWWRRSGSLPDAKDLWVRQGTVATEQVRWSIDSSLPERARWTNTDRISHHIHAARSLEHLRRLSMISGESLSVPVATTDVGSSFHVGGGRDHLMHYDYLDRSQQMFSHLALRGTDYPMSQASGPSEIEF</sequence>
<name>W4GG72_APHAT</name>
<accession>W4GG72</accession>
<dbReference type="OrthoDB" id="62921at2759"/>
<proteinExistence type="predicted"/>
<dbReference type="GeneID" id="20809537"/>
<organism evidence="1">
    <name type="scientific">Aphanomyces astaci</name>
    <name type="common">Crayfish plague agent</name>
    <dbReference type="NCBI Taxonomy" id="112090"/>
    <lineage>
        <taxon>Eukaryota</taxon>
        <taxon>Sar</taxon>
        <taxon>Stramenopiles</taxon>
        <taxon>Oomycota</taxon>
        <taxon>Saprolegniomycetes</taxon>
        <taxon>Saprolegniales</taxon>
        <taxon>Verrucalvaceae</taxon>
        <taxon>Aphanomyces</taxon>
    </lineage>
</organism>
<dbReference type="VEuPathDB" id="FungiDB:H257_07541"/>
<dbReference type="AlphaFoldDB" id="W4GG72"/>
<reference evidence="1" key="1">
    <citation type="submission" date="2013-12" db="EMBL/GenBank/DDBJ databases">
        <title>The Genome Sequence of Aphanomyces astaci APO3.</title>
        <authorList>
            <consortium name="The Broad Institute Genomics Platform"/>
            <person name="Russ C."/>
            <person name="Tyler B."/>
            <person name="van West P."/>
            <person name="Dieguez-Uribeondo J."/>
            <person name="Young S.K."/>
            <person name="Zeng Q."/>
            <person name="Gargeya S."/>
            <person name="Fitzgerald M."/>
            <person name="Abouelleil A."/>
            <person name="Alvarado L."/>
            <person name="Chapman S.B."/>
            <person name="Gainer-Dewar J."/>
            <person name="Goldberg J."/>
            <person name="Griggs A."/>
            <person name="Gujja S."/>
            <person name="Hansen M."/>
            <person name="Howarth C."/>
            <person name="Imamovic A."/>
            <person name="Ireland A."/>
            <person name="Larimer J."/>
            <person name="McCowan C."/>
            <person name="Murphy C."/>
            <person name="Pearson M."/>
            <person name="Poon T.W."/>
            <person name="Priest M."/>
            <person name="Roberts A."/>
            <person name="Saif S."/>
            <person name="Shea T."/>
            <person name="Sykes S."/>
            <person name="Wortman J."/>
            <person name="Nusbaum C."/>
            <person name="Birren B."/>
        </authorList>
    </citation>
    <scope>NUCLEOTIDE SEQUENCE [LARGE SCALE GENOMIC DNA]</scope>
    <source>
        <strain evidence="1">APO3</strain>
    </source>
</reference>
<protein>
    <submittedName>
        <fullName evidence="1">Uncharacterized protein</fullName>
    </submittedName>
</protein>
<gene>
    <name evidence="1" type="ORF">H257_07541</name>
</gene>